<dbReference type="Proteomes" id="UP000244855">
    <property type="component" value="Unassembled WGS sequence"/>
</dbReference>
<feature type="region of interest" description="Disordered" evidence="1">
    <location>
        <begin position="25"/>
        <end position="63"/>
    </location>
</feature>
<dbReference type="AlphaFoldDB" id="A0A2V1DZT5"/>
<evidence type="ECO:0000313" key="2">
    <source>
        <dbReference type="EMBL" id="PVI03818.1"/>
    </source>
</evidence>
<dbReference type="EMBL" id="KZ805327">
    <property type="protein sequence ID" value="PVI03818.1"/>
    <property type="molecule type" value="Genomic_DNA"/>
</dbReference>
<proteinExistence type="predicted"/>
<protein>
    <submittedName>
        <fullName evidence="2">Uncharacterized protein</fullName>
    </submittedName>
</protein>
<sequence>MPMPMPMLLPIYLSINQSHRLHRLITSLNQPTQPKPPSRNSHPTNQSQPKTTTTKTKTKTKTLAKQTSSNLIFLSPLTLPFNLSLSPGELNISLSLK</sequence>
<accession>A0A2V1DZT5</accession>
<keyword evidence="3" id="KW-1185">Reference proteome</keyword>
<evidence type="ECO:0000256" key="1">
    <source>
        <dbReference type="SAM" id="MobiDB-lite"/>
    </source>
</evidence>
<gene>
    <name evidence="2" type="ORF">DM02DRAFT_219600</name>
</gene>
<evidence type="ECO:0000313" key="3">
    <source>
        <dbReference type="Proteomes" id="UP000244855"/>
    </source>
</evidence>
<name>A0A2V1DZT5_9PLEO</name>
<feature type="compositionally biased region" description="Polar residues" evidence="1">
    <location>
        <begin position="26"/>
        <end position="49"/>
    </location>
</feature>
<reference evidence="2 3" key="1">
    <citation type="journal article" date="2018" name="Sci. Rep.">
        <title>Comparative genomics provides insights into the lifestyle and reveals functional heterogeneity of dark septate endophytic fungi.</title>
        <authorList>
            <person name="Knapp D.G."/>
            <person name="Nemeth J.B."/>
            <person name="Barry K."/>
            <person name="Hainaut M."/>
            <person name="Henrissat B."/>
            <person name="Johnson J."/>
            <person name="Kuo A."/>
            <person name="Lim J.H.P."/>
            <person name="Lipzen A."/>
            <person name="Nolan M."/>
            <person name="Ohm R.A."/>
            <person name="Tamas L."/>
            <person name="Grigoriev I.V."/>
            <person name="Spatafora J.W."/>
            <person name="Nagy L.G."/>
            <person name="Kovacs G.M."/>
        </authorList>
    </citation>
    <scope>NUCLEOTIDE SEQUENCE [LARGE SCALE GENOMIC DNA]</scope>
    <source>
        <strain evidence="2 3">DSE2036</strain>
    </source>
</reference>
<organism evidence="2 3">
    <name type="scientific">Periconia macrospinosa</name>
    <dbReference type="NCBI Taxonomy" id="97972"/>
    <lineage>
        <taxon>Eukaryota</taxon>
        <taxon>Fungi</taxon>
        <taxon>Dikarya</taxon>
        <taxon>Ascomycota</taxon>
        <taxon>Pezizomycotina</taxon>
        <taxon>Dothideomycetes</taxon>
        <taxon>Pleosporomycetidae</taxon>
        <taxon>Pleosporales</taxon>
        <taxon>Massarineae</taxon>
        <taxon>Periconiaceae</taxon>
        <taxon>Periconia</taxon>
    </lineage>
</organism>